<evidence type="ECO:0000256" key="1">
    <source>
        <dbReference type="ARBA" id="ARBA00022630"/>
    </source>
</evidence>
<evidence type="ECO:0000313" key="6">
    <source>
        <dbReference type="Proteomes" id="UP000203589"/>
    </source>
</evidence>
<evidence type="ECO:0000256" key="3">
    <source>
        <dbReference type="ARBA" id="ARBA00023002"/>
    </source>
</evidence>
<feature type="domain" description="Nitroreductase" evidence="4">
    <location>
        <begin position="12"/>
        <end position="198"/>
    </location>
</feature>
<dbReference type="RefSeq" id="WP_094033294.1">
    <property type="nucleotide sequence ID" value="NZ_CP022540.1"/>
</dbReference>
<protein>
    <submittedName>
        <fullName evidence="5">Nitroreductase NfnB</fullName>
        <ecNumber evidence="5">1.-.-.-</ecNumber>
    </submittedName>
</protein>
<dbReference type="EC" id="1.-.-.-" evidence="5"/>
<keyword evidence="6" id="KW-1185">Reference proteome</keyword>
<gene>
    <name evidence="5" type="primary">nfnB</name>
    <name evidence="5" type="ORF">ANTHELSMS3_00249</name>
</gene>
<name>A0A222DYC7_9RHOB</name>
<evidence type="ECO:0000256" key="2">
    <source>
        <dbReference type="ARBA" id="ARBA00022643"/>
    </source>
</evidence>
<dbReference type="InterPro" id="IPR050627">
    <property type="entry name" value="Nitroreductase/BluB"/>
</dbReference>
<keyword evidence="1" id="KW-0285">Flavoprotein</keyword>
<keyword evidence="3 5" id="KW-0560">Oxidoreductase</keyword>
<organism evidence="5 6">
    <name type="scientific">Antarctobacter heliothermus</name>
    <dbReference type="NCBI Taxonomy" id="74033"/>
    <lineage>
        <taxon>Bacteria</taxon>
        <taxon>Pseudomonadati</taxon>
        <taxon>Pseudomonadota</taxon>
        <taxon>Alphaproteobacteria</taxon>
        <taxon>Rhodobacterales</taxon>
        <taxon>Roseobacteraceae</taxon>
        <taxon>Antarctobacter</taxon>
    </lineage>
</organism>
<dbReference type="SUPFAM" id="SSF55469">
    <property type="entry name" value="FMN-dependent nitroreductase-like"/>
    <property type="match status" value="1"/>
</dbReference>
<dbReference type="InterPro" id="IPR000415">
    <property type="entry name" value="Nitroreductase-like"/>
</dbReference>
<keyword evidence="2" id="KW-0288">FMN</keyword>
<evidence type="ECO:0000259" key="4">
    <source>
        <dbReference type="Pfam" id="PF00881"/>
    </source>
</evidence>
<reference evidence="5 6" key="1">
    <citation type="submission" date="2017-07" db="EMBL/GenBank/DDBJ databases">
        <title>Genome Sequence of Antarctobacter heliothermus Strain SMS3 Isolated from a culture of the Diatom Skeletonema marinoi.</title>
        <authorList>
            <person name="Topel M."/>
            <person name="Pinder M.I.M."/>
            <person name="Johansson O.N."/>
            <person name="Kourtchenko O."/>
            <person name="Godhe A."/>
            <person name="Clarke A.K."/>
        </authorList>
    </citation>
    <scope>NUCLEOTIDE SEQUENCE [LARGE SCALE GENOMIC DNA]</scope>
    <source>
        <strain evidence="5 6">SMS3</strain>
    </source>
</reference>
<proteinExistence type="predicted"/>
<dbReference type="CDD" id="cd02136">
    <property type="entry name" value="PnbA_NfnB-like"/>
    <property type="match status" value="1"/>
</dbReference>
<accession>A0A222DYC7</accession>
<dbReference type="Pfam" id="PF00881">
    <property type="entry name" value="Nitroreductase"/>
    <property type="match status" value="1"/>
</dbReference>
<dbReference type="InterPro" id="IPR029479">
    <property type="entry name" value="Nitroreductase"/>
</dbReference>
<dbReference type="OrthoDB" id="9802510at2"/>
<dbReference type="AlphaFoldDB" id="A0A222DYC7"/>
<evidence type="ECO:0000313" key="5">
    <source>
        <dbReference type="EMBL" id="ASP18974.1"/>
    </source>
</evidence>
<dbReference type="Proteomes" id="UP000203589">
    <property type="component" value="Chromosome"/>
</dbReference>
<dbReference type="EMBL" id="CP022540">
    <property type="protein sequence ID" value="ASP18974.1"/>
    <property type="molecule type" value="Genomic_DNA"/>
</dbReference>
<dbReference type="KEGG" id="aht:ANTHELSMS3_00249"/>
<dbReference type="PANTHER" id="PTHR23026">
    <property type="entry name" value="NADPH NITROREDUCTASE"/>
    <property type="match status" value="1"/>
</dbReference>
<dbReference type="PANTHER" id="PTHR23026:SF90">
    <property type="entry name" value="IODOTYROSINE DEIODINASE 1"/>
    <property type="match status" value="1"/>
</dbReference>
<sequence>MSQSETFAELLEARFSCRGFLPEPVPREVIDTALQDAQKVPSWCNSQPWQVIALSQGETAEFAHALYDHVASAAHQSDIPFPARYEGVYKDRRSICGWQLYDAVGVQKGDRAASGQQMRENFRLFGAPNFLLITTPKVLGTYGVLDCGAYVTGVLLALQARGVASCAMASVAGFAPFVRDRYGIAEDRDLLCGIALGYGDPDHPANQFRTDRAPLDEVVDWR</sequence>
<dbReference type="GO" id="GO:0016491">
    <property type="term" value="F:oxidoreductase activity"/>
    <property type="evidence" value="ECO:0007669"/>
    <property type="project" value="UniProtKB-KW"/>
</dbReference>
<dbReference type="Gene3D" id="3.40.109.10">
    <property type="entry name" value="NADH Oxidase"/>
    <property type="match status" value="1"/>
</dbReference>